<sequence>MQNITIFCSASDTVAPIYKNEAETVGQWIGTHHKTLVYGGANGGLMEIVAKEVRDNGSQVLGIITRHIAEMGRSSQQPTDLVTTDSMGERKRLLIERGDILVALPGGIGTIDELFDALTTKMLGTHDKPVIICNTQGLFNALIQQIELLRKENFLRYDRPDLYHIVPDAKTCCELLERYNR</sequence>
<dbReference type="OrthoDB" id="9801098at2"/>
<protein>
    <recommendedName>
        <fullName evidence="3">Cytokinin riboside 5'-monophosphate phosphoribohydrolase</fullName>
        <ecNumber evidence="3">3.2.2.n1</ecNumber>
    </recommendedName>
</protein>
<gene>
    <name evidence="4" type="ORF">HMPREF9448_02809</name>
</gene>
<keyword evidence="3" id="KW-0203">Cytokinin biosynthesis</keyword>
<dbReference type="GO" id="GO:0005829">
    <property type="term" value="C:cytosol"/>
    <property type="evidence" value="ECO:0007669"/>
    <property type="project" value="TreeGrafter"/>
</dbReference>
<comment type="similarity">
    <text evidence="2 3">Belongs to the LOG family.</text>
</comment>
<dbReference type="HOGENOM" id="CLU_058336_4_3_10"/>
<dbReference type="InterPro" id="IPR005269">
    <property type="entry name" value="LOG"/>
</dbReference>
<dbReference type="GO" id="GO:0009691">
    <property type="term" value="P:cytokinin biosynthetic process"/>
    <property type="evidence" value="ECO:0007669"/>
    <property type="project" value="UniProtKB-UniRule"/>
</dbReference>
<evidence type="ECO:0000256" key="1">
    <source>
        <dbReference type="ARBA" id="ARBA00000274"/>
    </source>
</evidence>
<dbReference type="EC" id="3.2.2.n1" evidence="3"/>
<dbReference type="NCBIfam" id="TIGR00730">
    <property type="entry name" value="Rossman fold protein, TIGR00730 family"/>
    <property type="match status" value="1"/>
</dbReference>
<comment type="catalytic activity">
    <reaction evidence="1">
        <text>AMP + H2O = D-ribose 5-phosphate + adenine</text>
        <dbReference type="Rhea" id="RHEA:20129"/>
        <dbReference type="ChEBI" id="CHEBI:15377"/>
        <dbReference type="ChEBI" id="CHEBI:16708"/>
        <dbReference type="ChEBI" id="CHEBI:78346"/>
        <dbReference type="ChEBI" id="CHEBI:456215"/>
        <dbReference type="EC" id="3.2.2.4"/>
    </reaction>
</comment>
<keyword evidence="5" id="KW-1185">Reference proteome</keyword>
<reference evidence="4 5" key="1">
    <citation type="submission" date="2012-08" db="EMBL/GenBank/DDBJ databases">
        <title>The Genome Sequence of Barnesiella intestinihominis YIT 11860.</title>
        <authorList>
            <consortium name="The Broad Institute Genome Sequencing Platform"/>
            <person name="Earl A."/>
            <person name="Ward D."/>
            <person name="Feldgarden M."/>
            <person name="Gevers D."/>
            <person name="Morotomi M."/>
            <person name="Walker B."/>
            <person name="Young S.K."/>
            <person name="Zeng Q."/>
            <person name="Gargeya S."/>
            <person name="Fitzgerald M."/>
            <person name="Haas B."/>
            <person name="Abouelleil A."/>
            <person name="Alvarado L."/>
            <person name="Arachchi H.M."/>
            <person name="Berlin A.M."/>
            <person name="Chapman S.B."/>
            <person name="Goldberg J."/>
            <person name="Griggs A."/>
            <person name="Gujja S."/>
            <person name="Hansen M."/>
            <person name="Howarth C."/>
            <person name="Imamovic A."/>
            <person name="Larimer J."/>
            <person name="McCowen C."/>
            <person name="Montmayeur A."/>
            <person name="Murphy C."/>
            <person name="Neiman D."/>
            <person name="Pearson M."/>
            <person name="Priest M."/>
            <person name="Roberts A."/>
            <person name="Saif S."/>
            <person name="Shea T."/>
            <person name="Sisk P."/>
            <person name="Sykes S."/>
            <person name="Wortman J."/>
            <person name="Nusbaum C."/>
            <person name="Birren B."/>
        </authorList>
    </citation>
    <scope>NUCLEOTIDE SEQUENCE [LARGE SCALE GENOMIC DNA]</scope>
    <source>
        <strain evidence="4 5">YIT 11860</strain>
    </source>
</reference>
<dbReference type="Pfam" id="PF03641">
    <property type="entry name" value="Lysine_decarbox"/>
    <property type="match status" value="1"/>
</dbReference>
<dbReference type="PANTHER" id="PTHR31223:SF70">
    <property type="entry name" value="LOG FAMILY PROTEIN YJL055W"/>
    <property type="match status" value="1"/>
</dbReference>
<dbReference type="GeneID" id="77849976"/>
<dbReference type="SUPFAM" id="SSF102405">
    <property type="entry name" value="MCP/YpsA-like"/>
    <property type="match status" value="1"/>
</dbReference>
<organism evidence="4 5">
    <name type="scientific">Barnesiella intestinihominis YIT 11860</name>
    <dbReference type="NCBI Taxonomy" id="742726"/>
    <lineage>
        <taxon>Bacteria</taxon>
        <taxon>Pseudomonadati</taxon>
        <taxon>Bacteroidota</taxon>
        <taxon>Bacteroidia</taxon>
        <taxon>Bacteroidales</taxon>
        <taxon>Barnesiellaceae</taxon>
        <taxon>Barnesiella</taxon>
    </lineage>
</organism>
<name>K0WV94_9BACT</name>
<accession>K0WV94</accession>
<dbReference type="Proteomes" id="UP000006044">
    <property type="component" value="Unassembled WGS sequence"/>
</dbReference>
<dbReference type="InterPro" id="IPR031100">
    <property type="entry name" value="LOG_fam"/>
</dbReference>
<evidence type="ECO:0000256" key="3">
    <source>
        <dbReference type="RuleBase" id="RU363015"/>
    </source>
</evidence>
<dbReference type="GO" id="GO:0008714">
    <property type="term" value="F:AMP nucleosidase activity"/>
    <property type="evidence" value="ECO:0007669"/>
    <property type="project" value="UniProtKB-EC"/>
</dbReference>
<evidence type="ECO:0000313" key="4">
    <source>
        <dbReference type="EMBL" id="EJZ62126.1"/>
    </source>
</evidence>
<dbReference type="PANTHER" id="PTHR31223">
    <property type="entry name" value="LOG FAMILY PROTEIN YJL055W"/>
    <property type="match status" value="1"/>
</dbReference>
<dbReference type="STRING" id="742726.HMPREF9448_02809"/>
<dbReference type="eggNOG" id="COG1611">
    <property type="taxonomic scope" value="Bacteria"/>
</dbReference>
<dbReference type="AlphaFoldDB" id="K0WV94"/>
<dbReference type="EMBL" id="ADLE01000018">
    <property type="protein sequence ID" value="EJZ62126.1"/>
    <property type="molecule type" value="Genomic_DNA"/>
</dbReference>
<evidence type="ECO:0000256" key="2">
    <source>
        <dbReference type="ARBA" id="ARBA00006763"/>
    </source>
</evidence>
<proteinExistence type="inferred from homology"/>
<keyword evidence="3" id="KW-0378">Hydrolase</keyword>
<comment type="caution">
    <text evidence="4">The sequence shown here is derived from an EMBL/GenBank/DDBJ whole genome shotgun (WGS) entry which is preliminary data.</text>
</comment>
<evidence type="ECO:0000313" key="5">
    <source>
        <dbReference type="Proteomes" id="UP000006044"/>
    </source>
</evidence>
<dbReference type="RefSeq" id="WP_008863180.1">
    <property type="nucleotide sequence ID" value="NZ_CAXSYG010000001.1"/>
</dbReference>
<dbReference type="Gene3D" id="3.40.50.450">
    <property type="match status" value="1"/>
</dbReference>